<keyword evidence="3" id="KW-1185">Reference proteome</keyword>
<evidence type="ECO:0000256" key="1">
    <source>
        <dbReference type="SAM" id="Phobius"/>
    </source>
</evidence>
<dbReference type="EMBL" id="JAIZAY010000638">
    <property type="protein sequence ID" value="KAJ8018097.1"/>
    <property type="molecule type" value="Genomic_DNA"/>
</dbReference>
<evidence type="ECO:0000313" key="2">
    <source>
        <dbReference type="EMBL" id="KAJ8018097.1"/>
    </source>
</evidence>
<reference evidence="2" key="1">
    <citation type="submission" date="2021-10" db="EMBL/GenBank/DDBJ databases">
        <title>Tropical sea cucumber genome reveals ecological adaptation and Cuvierian tubules defense mechanism.</title>
        <authorList>
            <person name="Chen T."/>
        </authorList>
    </citation>
    <scope>NUCLEOTIDE SEQUENCE</scope>
    <source>
        <strain evidence="2">Nanhai2018</strain>
        <tissue evidence="2">Muscle</tissue>
    </source>
</reference>
<keyword evidence="1" id="KW-1133">Transmembrane helix</keyword>
<protein>
    <submittedName>
        <fullName evidence="2">Uncharacterized protein</fullName>
    </submittedName>
</protein>
<keyword evidence="1" id="KW-0812">Transmembrane</keyword>
<dbReference type="Proteomes" id="UP001152320">
    <property type="component" value="Unassembled WGS sequence"/>
</dbReference>
<dbReference type="AlphaFoldDB" id="A0A9Q0Y914"/>
<sequence length="98" mass="11287">MSKDKEKVMDEKFQFYNEKYLKKVANCVRHILKHGKNYITGDLKKTGKICASMKPNISLCYMIAAFILIFICTGIIFIMLILTNLIPPSIIVKLAKTW</sequence>
<gene>
    <name evidence="2" type="ORF">HOLleu_44101</name>
</gene>
<name>A0A9Q0Y914_HOLLE</name>
<organism evidence="2 3">
    <name type="scientific">Holothuria leucospilota</name>
    <name type="common">Black long sea cucumber</name>
    <name type="synonym">Mertensiothuria leucospilota</name>
    <dbReference type="NCBI Taxonomy" id="206669"/>
    <lineage>
        <taxon>Eukaryota</taxon>
        <taxon>Metazoa</taxon>
        <taxon>Echinodermata</taxon>
        <taxon>Eleutherozoa</taxon>
        <taxon>Echinozoa</taxon>
        <taxon>Holothuroidea</taxon>
        <taxon>Aspidochirotacea</taxon>
        <taxon>Aspidochirotida</taxon>
        <taxon>Holothuriidae</taxon>
        <taxon>Holothuria</taxon>
    </lineage>
</organism>
<accession>A0A9Q0Y914</accession>
<evidence type="ECO:0000313" key="3">
    <source>
        <dbReference type="Proteomes" id="UP001152320"/>
    </source>
</evidence>
<feature type="transmembrane region" description="Helical" evidence="1">
    <location>
        <begin position="59"/>
        <end position="82"/>
    </location>
</feature>
<proteinExistence type="predicted"/>
<comment type="caution">
    <text evidence="2">The sequence shown here is derived from an EMBL/GenBank/DDBJ whole genome shotgun (WGS) entry which is preliminary data.</text>
</comment>
<keyword evidence="1" id="KW-0472">Membrane</keyword>